<dbReference type="Proteomes" id="UP000244934">
    <property type="component" value="Unassembled WGS sequence"/>
</dbReference>
<gene>
    <name evidence="4" type="ORF">KSP9073_00690</name>
</gene>
<evidence type="ECO:0000313" key="5">
    <source>
        <dbReference type="Proteomes" id="UP000244934"/>
    </source>
</evidence>
<evidence type="ECO:0000259" key="3">
    <source>
        <dbReference type="Pfam" id="PF03374"/>
    </source>
</evidence>
<sequence length="391" mass="43888">MIRGGIEDGRIGTWISPNLQNFILRNVNAGREWIAAIEDTSARIRGSVGQPVDWSTEGPEVADNGSVYAKLVKGESQMGVMSHVGAGVGVGRHSTEVEDPNGWKPCTLGETQPAVQQDDGKMKMSSREIAELTGKRHDNVMRDIRSMLDQMDPTSDLSYQQNQGVTSIDCPQTKRTQGFLLDRYHTEVLITGYDVKRRAAVIKRWYDLESGAATPQHQQVQQPALPDFTNPAEAARAWAQEFEGREQAQLEAQRAEQQALEYKGQSEQYQKQIETQTPWVEFARTVSETGDNMMVREAAKALNVKPSKLFQHLKDWGWINSKRVPYQRHIDAGYLEYRVHNYTKPSGDVATTYVPLITGKGLGRLHKTRKARTKNPLARPLVSLPLGTNYQ</sequence>
<feature type="domain" description="Antirepressor protein C-terminal" evidence="3">
    <location>
        <begin position="270"/>
        <end position="367"/>
    </location>
</feature>
<dbReference type="AlphaFoldDB" id="A0A2R8CIF4"/>
<keyword evidence="5" id="KW-1185">Reference proteome</keyword>
<evidence type="ECO:0000313" key="4">
    <source>
        <dbReference type="EMBL" id="SPJ32689.1"/>
    </source>
</evidence>
<evidence type="ECO:0000256" key="1">
    <source>
        <dbReference type="SAM" id="Coils"/>
    </source>
</evidence>
<dbReference type="Pfam" id="PF03374">
    <property type="entry name" value="ANT"/>
    <property type="match status" value="1"/>
</dbReference>
<accession>A0A2R8CIF4</accession>
<dbReference type="GO" id="GO:0003677">
    <property type="term" value="F:DNA binding"/>
    <property type="evidence" value="ECO:0007669"/>
    <property type="project" value="InterPro"/>
</dbReference>
<reference evidence="5" key="1">
    <citation type="submission" date="2018-03" db="EMBL/GenBank/DDBJ databases">
        <authorList>
            <person name="Navarro De La Torre S."/>
        </authorList>
    </citation>
    <scope>NUCLEOTIDE SEQUENCE [LARGE SCALE GENOMIC DNA]</scope>
    <source>
        <strain evidence="5">EAod3</strain>
    </source>
</reference>
<proteinExistence type="predicted"/>
<feature type="coiled-coil region" evidence="1">
    <location>
        <begin position="245"/>
        <end position="272"/>
    </location>
</feature>
<evidence type="ECO:0000256" key="2">
    <source>
        <dbReference type="SAM" id="MobiDB-lite"/>
    </source>
</evidence>
<dbReference type="InterPro" id="IPR014054">
    <property type="entry name" value="Phage_regulatory_Rha"/>
</dbReference>
<feature type="region of interest" description="Disordered" evidence="2">
    <location>
        <begin position="93"/>
        <end position="122"/>
    </location>
</feature>
<dbReference type="InterPro" id="IPR005039">
    <property type="entry name" value="Ant_C"/>
</dbReference>
<dbReference type="Pfam" id="PF09669">
    <property type="entry name" value="Phage_pRha"/>
    <property type="match status" value="1"/>
</dbReference>
<organism evidence="4 5">
    <name type="scientific">Kushneria phyllosphaerae</name>
    <dbReference type="NCBI Taxonomy" id="2100822"/>
    <lineage>
        <taxon>Bacteria</taxon>
        <taxon>Pseudomonadati</taxon>
        <taxon>Pseudomonadota</taxon>
        <taxon>Gammaproteobacteria</taxon>
        <taxon>Oceanospirillales</taxon>
        <taxon>Halomonadaceae</taxon>
        <taxon>Kushneria</taxon>
    </lineage>
</organism>
<name>A0A2R8CIF4_9GAMM</name>
<dbReference type="EMBL" id="ONZI01000001">
    <property type="protein sequence ID" value="SPJ32689.1"/>
    <property type="molecule type" value="Genomic_DNA"/>
</dbReference>
<protein>
    <recommendedName>
        <fullName evidence="3">Antirepressor protein C-terminal domain-containing protein</fullName>
    </recommendedName>
</protein>
<keyword evidence="1" id="KW-0175">Coiled coil</keyword>
<dbReference type="RefSeq" id="WP_133240975.1">
    <property type="nucleotide sequence ID" value="NZ_ONZI01000001.1"/>
</dbReference>
<dbReference type="OrthoDB" id="1042522at2"/>